<reference evidence="10" key="1">
    <citation type="submission" date="2020-09" db="EMBL/GenBank/DDBJ databases">
        <title>Pelagicoccus enzymogenes sp. nov. with an EPS production, isolated from marine sediment.</title>
        <authorList>
            <person name="Feng X."/>
        </authorList>
    </citation>
    <scope>NUCLEOTIDE SEQUENCE</scope>
    <source>
        <strain evidence="10">NFK12</strain>
    </source>
</reference>
<feature type="transmembrane region" description="Helical" evidence="7">
    <location>
        <begin position="95"/>
        <end position="118"/>
    </location>
</feature>
<comment type="caution">
    <text evidence="10">The sequence shown here is derived from an EMBL/GenBank/DDBJ whole genome shotgun (WGS) entry which is preliminary data.</text>
</comment>
<name>A0A927IGB0_9BACT</name>
<evidence type="ECO:0000313" key="11">
    <source>
        <dbReference type="Proteomes" id="UP000622317"/>
    </source>
</evidence>
<keyword evidence="6 7" id="KW-0472">Membrane</keyword>
<comment type="similarity">
    <text evidence="7">Belongs to the binding-protein-dependent transport system permease family.</text>
</comment>
<gene>
    <name evidence="10" type="ORF">IEN85_03190</name>
</gene>
<dbReference type="SUPFAM" id="SSF161098">
    <property type="entry name" value="MetI-like"/>
    <property type="match status" value="1"/>
</dbReference>
<dbReference type="Proteomes" id="UP000622317">
    <property type="component" value="Unassembled WGS sequence"/>
</dbReference>
<dbReference type="InterPro" id="IPR000515">
    <property type="entry name" value="MetI-like"/>
</dbReference>
<dbReference type="EMBL" id="JACYFG010000006">
    <property type="protein sequence ID" value="MBD5778483.1"/>
    <property type="molecule type" value="Genomic_DNA"/>
</dbReference>
<keyword evidence="8" id="KW-0732">Signal</keyword>
<comment type="subcellular location">
    <subcellularLocation>
        <location evidence="1 7">Cell membrane</location>
        <topology evidence="1 7">Multi-pass membrane protein</topology>
    </subcellularLocation>
</comment>
<evidence type="ECO:0000313" key="10">
    <source>
        <dbReference type="EMBL" id="MBD5778483.1"/>
    </source>
</evidence>
<protein>
    <submittedName>
        <fullName evidence="10">ABC transporter permease</fullName>
    </submittedName>
</protein>
<evidence type="ECO:0000256" key="6">
    <source>
        <dbReference type="ARBA" id="ARBA00023136"/>
    </source>
</evidence>
<feature type="transmembrane region" description="Helical" evidence="7">
    <location>
        <begin position="251"/>
        <end position="273"/>
    </location>
</feature>
<feature type="transmembrane region" description="Helical" evidence="7">
    <location>
        <begin position="302"/>
        <end position="322"/>
    </location>
</feature>
<feature type="chain" id="PRO_5037916800" evidence="8">
    <location>
        <begin position="22"/>
        <end position="332"/>
    </location>
</feature>
<evidence type="ECO:0000256" key="3">
    <source>
        <dbReference type="ARBA" id="ARBA00022475"/>
    </source>
</evidence>
<feature type="transmembrane region" description="Helical" evidence="7">
    <location>
        <begin position="130"/>
        <end position="157"/>
    </location>
</feature>
<keyword evidence="5 7" id="KW-1133">Transmembrane helix</keyword>
<dbReference type="PANTHER" id="PTHR43163">
    <property type="entry name" value="DIPEPTIDE TRANSPORT SYSTEM PERMEASE PROTEIN DPPB-RELATED"/>
    <property type="match status" value="1"/>
</dbReference>
<dbReference type="PANTHER" id="PTHR43163:SF6">
    <property type="entry name" value="DIPEPTIDE TRANSPORT SYSTEM PERMEASE PROTEIN DPPB-RELATED"/>
    <property type="match status" value="1"/>
</dbReference>
<evidence type="ECO:0000259" key="9">
    <source>
        <dbReference type="PROSITE" id="PS50928"/>
    </source>
</evidence>
<evidence type="ECO:0000256" key="5">
    <source>
        <dbReference type="ARBA" id="ARBA00022989"/>
    </source>
</evidence>
<feature type="signal peptide" evidence="8">
    <location>
        <begin position="1"/>
        <end position="21"/>
    </location>
</feature>
<evidence type="ECO:0000256" key="2">
    <source>
        <dbReference type="ARBA" id="ARBA00022448"/>
    </source>
</evidence>
<dbReference type="RefSeq" id="WP_191615622.1">
    <property type="nucleotide sequence ID" value="NZ_JACYFG010000006.1"/>
</dbReference>
<keyword evidence="3" id="KW-1003">Cell membrane</keyword>
<dbReference type="GO" id="GO:0055085">
    <property type="term" value="P:transmembrane transport"/>
    <property type="evidence" value="ECO:0007669"/>
    <property type="project" value="InterPro"/>
</dbReference>
<evidence type="ECO:0000256" key="4">
    <source>
        <dbReference type="ARBA" id="ARBA00022692"/>
    </source>
</evidence>
<dbReference type="CDD" id="cd06261">
    <property type="entry name" value="TM_PBP2"/>
    <property type="match status" value="1"/>
</dbReference>
<keyword evidence="11" id="KW-1185">Reference proteome</keyword>
<evidence type="ECO:0000256" key="8">
    <source>
        <dbReference type="SAM" id="SignalP"/>
    </source>
</evidence>
<dbReference type="InterPro" id="IPR035906">
    <property type="entry name" value="MetI-like_sf"/>
</dbReference>
<evidence type="ECO:0000256" key="1">
    <source>
        <dbReference type="ARBA" id="ARBA00004651"/>
    </source>
</evidence>
<feature type="transmembrane region" description="Helical" evidence="7">
    <location>
        <begin position="198"/>
        <end position="219"/>
    </location>
</feature>
<dbReference type="PROSITE" id="PS50928">
    <property type="entry name" value="ABC_TM1"/>
    <property type="match status" value="1"/>
</dbReference>
<accession>A0A927IGB0</accession>
<dbReference type="Gene3D" id="1.10.3720.10">
    <property type="entry name" value="MetI-like"/>
    <property type="match status" value="1"/>
</dbReference>
<keyword evidence="4 7" id="KW-0812">Transmembrane</keyword>
<dbReference type="AlphaFoldDB" id="A0A927IGB0"/>
<feature type="domain" description="ABC transmembrane type-1" evidence="9">
    <location>
        <begin position="91"/>
        <end position="315"/>
    </location>
</feature>
<dbReference type="Pfam" id="PF00528">
    <property type="entry name" value="BPD_transp_1"/>
    <property type="match status" value="1"/>
</dbReference>
<organism evidence="10 11">
    <name type="scientific">Pelagicoccus enzymogenes</name>
    <dbReference type="NCBI Taxonomy" id="2773457"/>
    <lineage>
        <taxon>Bacteria</taxon>
        <taxon>Pseudomonadati</taxon>
        <taxon>Verrucomicrobiota</taxon>
        <taxon>Opitutia</taxon>
        <taxon>Puniceicoccales</taxon>
        <taxon>Pelagicoccaceae</taxon>
        <taxon>Pelagicoccus</taxon>
    </lineage>
</organism>
<keyword evidence="2 7" id="KW-0813">Transport</keyword>
<proteinExistence type="inferred from homology"/>
<evidence type="ECO:0000256" key="7">
    <source>
        <dbReference type="RuleBase" id="RU363032"/>
    </source>
</evidence>
<dbReference type="GO" id="GO:0005886">
    <property type="term" value="C:plasma membrane"/>
    <property type="evidence" value="ECO:0007669"/>
    <property type="project" value="UniProtKB-SubCell"/>
</dbReference>
<sequence>MLRKIPFFFALYFFASLAIFAAIDAIPGDPVALRFGKTVDAERVALERERLGLDRPFVERYFISQKQFLGGEWGSSLSSGRATTEDFRAFMPATLELSLCALVVGVGVGLSVALVGALGTHPWVARLAGWVGAIGLVVPIFWIGILLLVVGSLWLGWFPMGGRFDMAAIPPDSVTGFLILDSAIAGNLQALGGAFSHIVLPALCLSVFPAAGVSSVTYARLQEPELQAFIVALRSRGYGPMRILWRHLLRMSAGPTVTVIGTSFGALLGGAFLTETVFSWPGIGRYLVTAILERDVFVAQNLLTFLVLLVIFVAFVSDMIVFKLNPRKEVRG</sequence>